<dbReference type="InterPro" id="IPR001296">
    <property type="entry name" value="Glyco_trans_1"/>
</dbReference>
<dbReference type="Gene3D" id="3.40.50.2000">
    <property type="entry name" value="Glycogen Phosphorylase B"/>
    <property type="match status" value="2"/>
</dbReference>
<accession>A0A2N3HN00</accession>
<dbReference type="Pfam" id="PF00534">
    <property type="entry name" value="Glycos_transf_1"/>
    <property type="match status" value="1"/>
</dbReference>
<dbReference type="AlphaFoldDB" id="A0A2N3HN00"/>
<dbReference type="EMBL" id="PJEO01000014">
    <property type="protein sequence ID" value="PKQ46353.1"/>
    <property type="molecule type" value="Genomic_DNA"/>
</dbReference>
<reference evidence="3 4" key="1">
    <citation type="submission" date="2017-12" db="EMBL/GenBank/DDBJ databases">
        <title>Confluentibacter flavum sp. nov., isolated from the saline lake.</title>
        <authorList>
            <person name="Yu L."/>
        </authorList>
    </citation>
    <scope>NUCLEOTIDE SEQUENCE [LARGE SCALE GENOMIC DNA]</scope>
    <source>
        <strain evidence="3 4">3B</strain>
    </source>
</reference>
<sequence length="368" mass="42918">MSKDKIFVDLFYVTFSFKKPEEVLKKCYSTVGYLEKLATSFNLYFVARTTEYSSFSEDKPLKAFLFKGKKLKKWMIPFRFNWFIKSLQPDYILVHGFGFVHYLVFLKMILPKSKILLQSNGFAPKPKGIKKYIYKIADRFIDGYLFTGIENAKPWYENNILTKSKIFSVMEGSTYFKFSGNEKRKPNTFLWVGRLDANKDPLTILKAFERFLNIEVNAILTMIFHENHLLLQVQDLILSSEKLKKGVIVKGYVEHHLLEEIYNENEFFILGSHYEGSGYALSEAMACGCIPIITNIPPFQYMTDKSNCAFMFTPENDDELFESLKKAVSTDTIEMQQKVLEQFERKLSFRAIGEDIKSIFETLESRLN</sequence>
<keyword evidence="4" id="KW-1185">Reference proteome</keyword>
<evidence type="ECO:0000259" key="2">
    <source>
        <dbReference type="Pfam" id="PF00534"/>
    </source>
</evidence>
<name>A0A2N3HN00_9FLAO</name>
<keyword evidence="1" id="KW-0808">Transferase</keyword>
<organism evidence="3 4">
    <name type="scientific">Confluentibacter flavum</name>
    <dbReference type="NCBI Taxonomy" id="1909700"/>
    <lineage>
        <taxon>Bacteria</taxon>
        <taxon>Pseudomonadati</taxon>
        <taxon>Bacteroidota</taxon>
        <taxon>Flavobacteriia</taxon>
        <taxon>Flavobacteriales</taxon>
        <taxon>Flavobacteriaceae</taxon>
        <taxon>Confluentibacter</taxon>
    </lineage>
</organism>
<dbReference type="Proteomes" id="UP000233435">
    <property type="component" value="Unassembled WGS sequence"/>
</dbReference>
<dbReference type="PANTHER" id="PTHR46401:SF2">
    <property type="entry name" value="GLYCOSYLTRANSFERASE WBBK-RELATED"/>
    <property type="match status" value="1"/>
</dbReference>
<dbReference type="RefSeq" id="WP_106658630.1">
    <property type="nucleotide sequence ID" value="NZ_PJEO01000014.1"/>
</dbReference>
<dbReference type="OrthoDB" id="832722at2"/>
<evidence type="ECO:0000256" key="1">
    <source>
        <dbReference type="ARBA" id="ARBA00022679"/>
    </source>
</evidence>
<protein>
    <recommendedName>
        <fullName evidence="2">Glycosyl transferase family 1 domain-containing protein</fullName>
    </recommendedName>
</protein>
<evidence type="ECO:0000313" key="3">
    <source>
        <dbReference type="EMBL" id="PKQ46353.1"/>
    </source>
</evidence>
<gene>
    <name evidence="3" type="ORF">CSW08_04110</name>
</gene>
<feature type="domain" description="Glycosyl transferase family 1" evidence="2">
    <location>
        <begin position="177"/>
        <end position="338"/>
    </location>
</feature>
<dbReference type="SUPFAM" id="SSF53756">
    <property type="entry name" value="UDP-Glycosyltransferase/glycogen phosphorylase"/>
    <property type="match status" value="1"/>
</dbReference>
<dbReference type="PANTHER" id="PTHR46401">
    <property type="entry name" value="GLYCOSYLTRANSFERASE WBBK-RELATED"/>
    <property type="match status" value="1"/>
</dbReference>
<dbReference type="GO" id="GO:0016757">
    <property type="term" value="F:glycosyltransferase activity"/>
    <property type="evidence" value="ECO:0007669"/>
    <property type="project" value="InterPro"/>
</dbReference>
<proteinExistence type="predicted"/>
<dbReference type="CDD" id="cd03801">
    <property type="entry name" value="GT4_PimA-like"/>
    <property type="match status" value="1"/>
</dbReference>
<comment type="caution">
    <text evidence="3">The sequence shown here is derived from an EMBL/GenBank/DDBJ whole genome shotgun (WGS) entry which is preliminary data.</text>
</comment>
<evidence type="ECO:0000313" key="4">
    <source>
        <dbReference type="Proteomes" id="UP000233435"/>
    </source>
</evidence>